<gene>
    <name evidence="4" type="ORF">SSA02_24990</name>
</gene>
<dbReference type="AlphaFoldDB" id="A0A511BSL9"/>
<keyword evidence="1" id="KW-0805">Transcription regulation</keyword>
<dbReference type="Proteomes" id="UP000321405">
    <property type="component" value="Unassembled WGS sequence"/>
</dbReference>
<keyword evidence="5" id="KW-1185">Reference proteome</keyword>
<comment type="caution">
    <text evidence="4">The sequence shown here is derived from an EMBL/GenBank/DDBJ whole genome shotgun (WGS) entry which is preliminary data.</text>
</comment>
<evidence type="ECO:0000256" key="1">
    <source>
        <dbReference type="ARBA" id="ARBA00023015"/>
    </source>
</evidence>
<evidence type="ECO:0000256" key="2">
    <source>
        <dbReference type="ARBA" id="ARBA00023163"/>
    </source>
</evidence>
<dbReference type="PANTHER" id="PTHR43436:SF1">
    <property type="entry name" value="TRANSCRIPTIONAL REGULATORY PROTEIN"/>
    <property type="match status" value="1"/>
</dbReference>
<evidence type="ECO:0000313" key="5">
    <source>
        <dbReference type="Proteomes" id="UP000321405"/>
    </source>
</evidence>
<dbReference type="RefSeq" id="WP_186807794.1">
    <property type="nucleotide sequence ID" value="NZ_BJVC01000008.1"/>
</dbReference>
<dbReference type="Pfam" id="PF06719">
    <property type="entry name" value="AraC_N"/>
    <property type="match status" value="1"/>
</dbReference>
<feature type="domain" description="HTH araC/xylS-type" evidence="3">
    <location>
        <begin position="196"/>
        <end position="294"/>
    </location>
</feature>
<evidence type="ECO:0000259" key="3">
    <source>
        <dbReference type="PROSITE" id="PS01124"/>
    </source>
</evidence>
<sequence length="312" mass="35676">MILQDKTDLLDEIQARVRRHSPQKSNKTAIDFLTLYRSDCTTDPLLVVHKPRIYVIIQGAKAIRIRERGFTYDQNNYLVATVDLPLSGHITRATPEAPYLAACIAFDPDEIATVIAETHADPGLRSPERASLGLSPMTEDLLDVLRRILVCLDREEDRAFLVPMLKRELIYRVLQGAQNHVLHEIADRKSDASRINRALACLRAHFMTDIPTAELARHAGMASSTFFRKFQAVTGLSPVQYRTRLRLREARRLMLDENRLATEAGFTVGYESPSHFTREYRALYGLPPHRDIARIRTVGPDRYRAMNEDIWQ</sequence>
<dbReference type="Pfam" id="PF12833">
    <property type="entry name" value="HTH_18"/>
    <property type="match status" value="1"/>
</dbReference>
<organism evidence="4 5">
    <name type="scientific">Swaminathania salitolerans</name>
    <dbReference type="NCBI Taxonomy" id="182838"/>
    <lineage>
        <taxon>Bacteria</taxon>
        <taxon>Pseudomonadati</taxon>
        <taxon>Pseudomonadota</taxon>
        <taxon>Alphaproteobacteria</taxon>
        <taxon>Acetobacterales</taxon>
        <taxon>Acetobacteraceae</taxon>
        <taxon>Swaminathania</taxon>
    </lineage>
</organism>
<dbReference type="InterPro" id="IPR018060">
    <property type="entry name" value="HTH_AraC"/>
</dbReference>
<dbReference type="SUPFAM" id="SSF46689">
    <property type="entry name" value="Homeodomain-like"/>
    <property type="match status" value="2"/>
</dbReference>
<protein>
    <submittedName>
        <fullName evidence="4">AraC family transcriptional regulator</fullName>
    </submittedName>
</protein>
<dbReference type="GO" id="GO:0043565">
    <property type="term" value="F:sequence-specific DNA binding"/>
    <property type="evidence" value="ECO:0007669"/>
    <property type="project" value="InterPro"/>
</dbReference>
<dbReference type="GO" id="GO:0003700">
    <property type="term" value="F:DNA-binding transcription factor activity"/>
    <property type="evidence" value="ECO:0007669"/>
    <property type="project" value="InterPro"/>
</dbReference>
<name>A0A511BSL9_9PROT</name>
<dbReference type="PANTHER" id="PTHR43436">
    <property type="entry name" value="ARAC-FAMILY TRANSCRIPTIONAL REGULATOR"/>
    <property type="match status" value="1"/>
</dbReference>
<reference evidence="4 5" key="1">
    <citation type="submission" date="2019-07" db="EMBL/GenBank/DDBJ databases">
        <title>Whole genome shotgun sequence of Swaminathania salitolerans NBRC 104436.</title>
        <authorList>
            <person name="Hosoyama A."/>
            <person name="Uohara A."/>
            <person name="Ohji S."/>
            <person name="Ichikawa N."/>
        </authorList>
    </citation>
    <scope>NUCLEOTIDE SEQUENCE [LARGE SCALE GENOMIC DNA]</scope>
    <source>
        <strain evidence="4 5">NBRC 104436</strain>
    </source>
</reference>
<dbReference type="SMART" id="SM00342">
    <property type="entry name" value="HTH_ARAC"/>
    <property type="match status" value="1"/>
</dbReference>
<keyword evidence="2" id="KW-0804">Transcription</keyword>
<evidence type="ECO:0000313" key="4">
    <source>
        <dbReference type="EMBL" id="GEL03336.1"/>
    </source>
</evidence>
<proteinExistence type="predicted"/>
<dbReference type="InterPro" id="IPR009594">
    <property type="entry name" value="Tscrpt_reg_HTH_AraC_N"/>
</dbReference>
<dbReference type="EMBL" id="BJVC01000008">
    <property type="protein sequence ID" value="GEL03336.1"/>
    <property type="molecule type" value="Genomic_DNA"/>
</dbReference>
<dbReference type="Gene3D" id="1.10.10.60">
    <property type="entry name" value="Homeodomain-like"/>
    <property type="match status" value="2"/>
</dbReference>
<accession>A0A511BSL9</accession>
<dbReference type="InterPro" id="IPR009057">
    <property type="entry name" value="Homeodomain-like_sf"/>
</dbReference>
<dbReference type="PROSITE" id="PS01124">
    <property type="entry name" value="HTH_ARAC_FAMILY_2"/>
    <property type="match status" value="1"/>
</dbReference>